<protein>
    <submittedName>
        <fullName evidence="1">Uncharacterized protein</fullName>
    </submittedName>
</protein>
<dbReference type="Pfam" id="PF16239">
    <property type="entry name" value="DUF4898"/>
    <property type="match status" value="1"/>
</dbReference>
<dbReference type="GeneID" id="68867036"/>
<gene>
    <name evidence="1" type="ORF">SACC_23100</name>
</gene>
<keyword evidence="2" id="KW-1185">Reference proteome</keyword>
<evidence type="ECO:0000313" key="1">
    <source>
        <dbReference type="EMBL" id="BDB99293.1"/>
    </source>
</evidence>
<dbReference type="RefSeq" id="WP_229572622.1">
    <property type="nucleotide sequence ID" value="NZ_AP025226.1"/>
</dbReference>
<dbReference type="AlphaFoldDB" id="A0AAQ4CU12"/>
<dbReference type="KEGG" id="scas:SACC_23100"/>
<dbReference type="InterPro" id="IPR032603">
    <property type="entry name" value="DUF4898"/>
</dbReference>
<evidence type="ECO:0000313" key="2">
    <source>
        <dbReference type="Proteomes" id="UP001319921"/>
    </source>
</evidence>
<sequence>MSFSANDYNNLEEFIIKVARTKKIFNLRSYNLNIISNYERFFNFILPKDATDILIVLPLDEEKAKSIKDAVTSVRGKASITIMYSRRIRDKIIIGWYPSNVKEEYSITENSNKNKLVSSTLLKPLRQGIHLNLYSLYITF</sequence>
<organism evidence="1 2">
    <name type="scientific">Saccharolobus caldissimus</name>
    <dbReference type="NCBI Taxonomy" id="1702097"/>
    <lineage>
        <taxon>Archaea</taxon>
        <taxon>Thermoproteota</taxon>
        <taxon>Thermoprotei</taxon>
        <taxon>Sulfolobales</taxon>
        <taxon>Sulfolobaceae</taxon>
        <taxon>Saccharolobus</taxon>
    </lineage>
</organism>
<dbReference type="Proteomes" id="UP001319921">
    <property type="component" value="Chromosome"/>
</dbReference>
<proteinExistence type="predicted"/>
<accession>A0AAQ4CU12</accession>
<dbReference type="EMBL" id="AP025226">
    <property type="protein sequence ID" value="BDB99293.1"/>
    <property type="molecule type" value="Genomic_DNA"/>
</dbReference>
<name>A0AAQ4CU12_9CREN</name>
<reference evidence="1 2" key="1">
    <citation type="journal article" date="2022" name="Microbiol. Resour. Announc.">
        <title>Complete Genome Sequence of the Hyperthermophilic and Acidophilic Archaeon Saccharolobus caldissimus Strain HS-3T.</title>
        <authorList>
            <person name="Sakai H.D."/>
            <person name="Kurosawa N."/>
        </authorList>
    </citation>
    <scope>NUCLEOTIDE SEQUENCE [LARGE SCALE GENOMIC DNA]</scope>
    <source>
        <strain evidence="1 2">JCM32116</strain>
    </source>
</reference>